<dbReference type="Gene3D" id="3.40.50.10330">
    <property type="entry name" value="Probable inorganic polyphosphate/atp-NAD kinase, domain 1"/>
    <property type="match status" value="1"/>
</dbReference>
<evidence type="ECO:0000256" key="6">
    <source>
        <dbReference type="HAMAP-Rule" id="MF_00361"/>
    </source>
</evidence>
<dbReference type="AlphaFoldDB" id="A0A523UPF4"/>
<dbReference type="InterPro" id="IPR017437">
    <property type="entry name" value="ATP-NAD_kinase_PpnK-typ_C"/>
</dbReference>
<dbReference type="GO" id="GO:0051287">
    <property type="term" value="F:NAD binding"/>
    <property type="evidence" value="ECO:0007669"/>
    <property type="project" value="UniProtKB-ARBA"/>
</dbReference>
<dbReference type="PANTHER" id="PTHR20275">
    <property type="entry name" value="NAD KINASE"/>
    <property type="match status" value="1"/>
</dbReference>
<gene>
    <name evidence="6" type="primary">nadK</name>
    <name evidence="7" type="ORF">E3J62_10735</name>
</gene>
<evidence type="ECO:0000313" key="7">
    <source>
        <dbReference type="EMBL" id="TET44325.1"/>
    </source>
</evidence>
<reference evidence="7 8" key="1">
    <citation type="submission" date="2019-03" db="EMBL/GenBank/DDBJ databases">
        <title>Metabolic potential of uncultured bacteria and archaea associated with petroleum seepage in deep-sea sediments.</title>
        <authorList>
            <person name="Dong X."/>
            <person name="Hubert C."/>
        </authorList>
    </citation>
    <scope>NUCLEOTIDE SEQUENCE [LARGE SCALE GENOMIC DNA]</scope>
    <source>
        <strain evidence="7">E44_bin18</strain>
    </source>
</reference>
<evidence type="ECO:0000313" key="8">
    <source>
        <dbReference type="Proteomes" id="UP000315525"/>
    </source>
</evidence>
<evidence type="ECO:0000256" key="3">
    <source>
        <dbReference type="ARBA" id="ARBA00022857"/>
    </source>
</evidence>
<dbReference type="InterPro" id="IPR017438">
    <property type="entry name" value="ATP-NAD_kinase_N"/>
</dbReference>
<dbReference type="GO" id="GO:0003951">
    <property type="term" value="F:NAD+ kinase activity"/>
    <property type="evidence" value="ECO:0007669"/>
    <property type="project" value="UniProtKB-UniRule"/>
</dbReference>
<feature type="binding site" evidence="6">
    <location>
        <position position="168"/>
    </location>
    <ligand>
        <name>NAD(+)</name>
        <dbReference type="ChEBI" id="CHEBI:57540"/>
    </ligand>
</feature>
<feature type="binding site" evidence="6">
    <location>
        <begin position="68"/>
        <end position="69"/>
    </location>
    <ligand>
        <name>NAD(+)</name>
        <dbReference type="ChEBI" id="CHEBI:57540"/>
    </ligand>
</feature>
<dbReference type="Proteomes" id="UP000315525">
    <property type="component" value="Unassembled WGS sequence"/>
</dbReference>
<comment type="caution">
    <text evidence="7">The sequence shown here is derived from an EMBL/GenBank/DDBJ whole genome shotgun (WGS) entry which is preliminary data.</text>
</comment>
<feature type="active site" description="Proton acceptor" evidence="6">
    <location>
        <position position="68"/>
    </location>
</feature>
<proteinExistence type="inferred from homology"/>
<dbReference type="InterPro" id="IPR016064">
    <property type="entry name" value="NAD/diacylglycerol_kinase_sf"/>
</dbReference>
<keyword evidence="6" id="KW-0547">Nucleotide-binding</keyword>
<dbReference type="HAMAP" id="MF_00361">
    <property type="entry name" value="NAD_kinase"/>
    <property type="match status" value="1"/>
</dbReference>
<feature type="binding site" evidence="6">
    <location>
        <begin position="138"/>
        <end position="139"/>
    </location>
    <ligand>
        <name>NAD(+)</name>
        <dbReference type="ChEBI" id="CHEBI:57540"/>
    </ligand>
</feature>
<evidence type="ECO:0000256" key="4">
    <source>
        <dbReference type="ARBA" id="ARBA00023027"/>
    </source>
</evidence>
<evidence type="ECO:0000256" key="2">
    <source>
        <dbReference type="ARBA" id="ARBA00022777"/>
    </source>
</evidence>
<comment type="catalytic activity">
    <reaction evidence="5 6">
        <text>NAD(+) + ATP = ADP + NADP(+) + H(+)</text>
        <dbReference type="Rhea" id="RHEA:18629"/>
        <dbReference type="ChEBI" id="CHEBI:15378"/>
        <dbReference type="ChEBI" id="CHEBI:30616"/>
        <dbReference type="ChEBI" id="CHEBI:57540"/>
        <dbReference type="ChEBI" id="CHEBI:58349"/>
        <dbReference type="ChEBI" id="CHEBI:456216"/>
        <dbReference type="EC" id="2.7.1.23"/>
    </reaction>
</comment>
<keyword evidence="4 6" id="KW-0520">NAD</keyword>
<evidence type="ECO:0000256" key="5">
    <source>
        <dbReference type="ARBA" id="ARBA00047925"/>
    </source>
</evidence>
<dbReference type="SUPFAM" id="SSF111331">
    <property type="entry name" value="NAD kinase/diacylglycerol kinase-like"/>
    <property type="match status" value="1"/>
</dbReference>
<accession>A0A523UPF4</accession>
<comment type="similarity">
    <text evidence="6">Belongs to the NAD kinase family.</text>
</comment>
<comment type="function">
    <text evidence="6">Involved in the regulation of the intracellular balance of NAD and NADP, and is a key enzyme in the biosynthesis of NADP. Catalyzes specifically the phosphorylation on 2'-hydroxyl of the adenosine moiety of NAD to yield NADP.</text>
</comment>
<dbReference type="PANTHER" id="PTHR20275:SF0">
    <property type="entry name" value="NAD KINASE"/>
    <property type="match status" value="1"/>
</dbReference>
<feature type="binding site" evidence="6">
    <location>
        <position position="149"/>
    </location>
    <ligand>
        <name>NAD(+)</name>
        <dbReference type="ChEBI" id="CHEBI:57540"/>
    </ligand>
</feature>
<dbReference type="GO" id="GO:0046872">
    <property type="term" value="F:metal ion binding"/>
    <property type="evidence" value="ECO:0007669"/>
    <property type="project" value="UniProtKB-UniRule"/>
</dbReference>
<dbReference type="Gene3D" id="2.60.200.30">
    <property type="entry name" value="Probable inorganic polyphosphate/atp-NAD kinase, domain 2"/>
    <property type="match status" value="1"/>
</dbReference>
<dbReference type="GO" id="GO:0005524">
    <property type="term" value="F:ATP binding"/>
    <property type="evidence" value="ECO:0007669"/>
    <property type="project" value="UniProtKB-KW"/>
</dbReference>
<dbReference type="Pfam" id="PF01513">
    <property type="entry name" value="NAD_kinase"/>
    <property type="match status" value="1"/>
</dbReference>
<dbReference type="InterPro" id="IPR002504">
    <property type="entry name" value="NADK"/>
</dbReference>
<feature type="binding site" evidence="6">
    <location>
        <position position="236"/>
    </location>
    <ligand>
        <name>NAD(+)</name>
        <dbReference type="ChEBI" id="CHEBI:57540"/>
    </ligand>
</feature>
<comment type="caution">
    <text evidence="6">Lacks conserved residue(s) required for the propagation of feature annotation.</text>
</comment>
<comment type="subcellular location">
    <subcellularLocation>
        <location evidence="6">Cytoplasm</location>
    </subcellularLocation>
</comment>
<feature type="binding site" evidence="6">
    <location>
        <position position="73"/>
    </location>
    <ligand>
        <name>NAD(+)</name>
        <dbReference type="ChEBI" id="CHEBI:57540"/>
    </ligand>
</feature>
<dbReference type="GO" id="GO:0006741">
    <property type="term" value="P:NADP+ biosynthetic process"/>
    <property type="evidence" value="ECO:0007669"/>
    <property type="project" value="UniProtKB-UniRule"/>
</dbReference>
<dbReference type="EC" id="2.7.1.23" evidence="6"/>
<organism evidence="7 8">
    <name type="scientific">candidate division TA06 bacterium</name>
    <dbReference type="NCBI Taxonomy" id="2250710"/>
    <lineage>
        <taxon>Bacteria</taxon>
        <taxon>Bacteria division TA06</taxon>
    </lineage>
</organism>
<protein>
    <recommendedName>
        <fullName evidence="6">NAD kinase</fullName>
        <ecNumber evidence="6">2.7.1.23</ecNumber>
    </recommendedName>
    <alternativeName>
        <fullName evidence="6">ATP-dependent NAD kinase</fullName>
    </alternativeName>
</protein>
<comment type="cofactor">
    <cofactor evidence="6">
        <name>a divalent metal cation</name>
        <dbReference type="ChEBI" id="CHEBI:60240"/>
    </cofactor>
</comment>
<keyword evidence="1 6" id="KW-0808">Transferase</keyword>
<keyword evidence="6" id="KW-0963">Cytoplasm</keyword>
<dbReference type="GO" id="GO:0019674">
    <property type="term" value="P:NAD+ metabolic process"/>
    <property type="evidence" value="ECO:0007669"/>
    <property type="project" value="InterPro"/>
</dbReference>
<sequence length="281" mass="29616">MKTVGIIINTAKPHAGSVLGSLAEILKKEGVEFVAEDSAATILKAKSKVAQASTFATGVDLLVAMGGDGTLLRAARLVGNSGVPILGINIGGLGFLTGVGEDLMEEALRSVLQGKYRIEERMVLEAELPDGTALTALNDIVVGMGSSRRIVDMVAYVGEEYVASFSGDGLIVSTPTGSTAYSLAAGGPIVYPTFDSIIITPICPHALGLRPMVLSPQVTFAVQIESGDASIVADGQEVREIASKDKVSIHRAGHRLKLLRPLTASFYKILREKLKWGGWRE</sequence>
<keyword evidence="6" id="KW-0067">ATP-binding</keyword>
<name>A0A523UPF4_UNCT6</name>
<keyword evidence="3 6" id="KW-0521">NADP</keyword>
<dbReference type="EMBL" id="SOJN01000129">
    <property type="protein sequence ID" value="TET44325.1"/>
    <property type="molecule type" value="Genomic_DNA"/>
</dbReference>
<dbReference type="GO" id="GO:0005737">
    <property type="term" value="C:cytoplasm"/>
    <property type="evidence" value="ECO:0007669"/>
    <property type="project" value="UniProtKB-SubCell"/>
</dbReference>
<keyword evidence="2 6" id="KW-0418">Kinase</keyword>
<dbReference type="Pfam" id="PF20143">
    <property type="entry name" value="NAD_kinase_C"/>
    <property type="match status" value="1"/>
</dbReference>
<evidence type="ECO:0000256" key="1">
    <source>
        <dbReference type="ARBA" id="ARBA00022679"/>
    </source>
</evidence>